<dbReference type="SUPFAM" id="SSF52540">
    <property type="entry name" value="P-loop containing nucleoside triphosphate hydrolases"/>
    <property type="match status" value="1"/>
</dbReference>
<keyword evidence="5" id="KW-0819">tRNA processing</keyword>
<organism evidence="11 12">
    <name type="scientific">Flagellimonas eckloniae</name>
    <dbReference type="NCBI Taxonomy" id="346185"/>
    <lineage>
        <taxon>Bacteria</taxon>
        <taxon>Pseudomonadati</taxon>
        <taxon>Bacteroidota</taxon>
        <taxon>Flavobacteriia</taxon>
        <taxon>Flavobacteriales</taxon>
        <taxon>Flavobacteriaceae</taxon>
        <taxon>Flagellimonas</taxon>
    </lineage>
</organism>
<accession>A0A0Q0WUQ9</accession>
<dbReference type="PANTHER" id="PTHR33540:SF2">
    <property type="entry name" value="TRNA THREONYLCARBAMOYLADENOSINE BIOSYNTHESIS PROTEIN TSAE"/>
    <property type="match status" value="1"/>
</dbReference>
<dbReference type="GO" id="GO:0046872">
    <property type="term" value="F:metal ion binding"/>
    <property type="evidence" value="ECO:0007669"/>
    <property type="project" value="UniProtKB-KW"/>
</dbReference>
<dbReference type="Pfam" id="PF02367">
    <property type="entry name" value="TsaE"/>
    <property type="match status" value="1"/>
</dbReference>
<comment type="caution">
    <text evidence="11">The sequence shown here is derived from an EMBL/GenBank/DDBJ whole genome shotgun (WGS) entry which is preliminary data.</text>
</comment>
<keyword evidence="7" id="KW-0547">Nucleotide-binding</keyword>
<keyword evidence="6" id="KW-0479">Metal-binding</keyword>
<keyword evidence="4" id="KW-0963">Cytoplasm</keyword>
<evidence type="ECO:0000256" key="4">
    <source>
        <dbReference type="ARBA" id="ARBA00022490"/>
    </source>
</evidence>
<dbReference type="AlphaFoldDB" id="A0A0Q0WUQ9"/>
<dbReference type="GO" id="GO:0016787">
    <property type="term" value="F:hydrolase activity"/>
    <property type="evidence" value="ECO:0007669"/>
    <property type="project" value="UniProtKB-KW"/>
</dbReference>
<dbReference type="STRING" id="346185.AAY42_04120"/>
<evidence type="ECO:0000256" key="6">
    <source>
        <dbReference type="ARBA" id="ARBA00022723"/>
    </source>
</evidence>
<keyword evidence="8" id="KW-0067">ATP-binding</keyword>
<evidence type="ECO:0000256" key="2">
    <source>
        <dbReference type="ARBA" id="ARBA00007599"/>
    </source>
</evidence>
<evidence type="ECO:0000256" key="5">
    <source>
        <dbReference type="ARBA" id="ARBA00022694"/>
    </source>
</evidence>
<gene>
    <name evidence="11" type="ORF">AAY42_04120</name>
</gene>
<dbReference type="OrthoDB" id="9815896at2"/>
<evidence type="ECO:0000256" key="8">
    <source>
        <dbReference type="ARBA" id="ARBA00022840"/>
    </source>
</evidence>
<protein>
    <recommendedName>
        <fullName evidence="3">tRNA threonylcarbamoyladenosine biosynthesis protein TsaE</fullName>
    </recommendedName>
    <alternativeName>
        <fullName evidence="10">t(6)A37 threonylcarbamoyladenosine biosynthesis protein TsaE</fullName>
    </alternativeName>
</protein>
<comment type="similarity">
    <text evidence="2">Belongs to the TsaE family.</text>
</comment>
<sequence>MKKIFRLEDLPSISKSILKASDSKILCFYGDMGAGKTTLIKEIVKELGGIDLANSPTFGLVNEYHDENDNLLAYHFDFYRIENEGEALDLGLEDYFNSNAWLFVEWPENIKSLLPEDAVFIYLQFIDENTRSIDFSLD</sequence>
<reference evidence="11 12" key="1">
    <citation type="submission" date="2015-04" db="EMBL/GenBank/DDBJ databases">
        <title>Complete genome of flavobacterium.</title>
        <authorList>
            <person name="Kwon Y.M."/>
            <person name="Kim S.-J."/>
        </authorList>
    </citation>
    <scope>NUCLEOTIDE SEQUENCE [LARGE SCALE GENOMIC DNA]</scope>
    <source>
        <strain evidence="11 12">DK169</strain>
    </source>
</reference>
<evidence type="ECO:0000256" key="3">
    <source>
        <dbReference type="ARBA" id="ARBA00019010"/>
    </source>
</evidence>
<dbReference type="PANTHER" id="PTHR33540">
    <property type="entry name" value="TRNA THREONYLCARBAMOYLADENOSINE BIOSYNTHESIS PROTEIN TSAE"/>
    <property type="match status" value="1"/>
</dbReference>
<evidence type="ECO:0000313" key="12">
    <source>
        <dbReference type="Proteomes" id="UP000050827"/>
    </source>
</evidence>
<dbReference type="GO" id="GO:0005737">
    <property type="term" value="C:cytoplasm"/>
    <property type="evidence" value="ECO:0007669"/>
    <property type="project" value="UniProtKB-SubCell"/>
</dbReference>
<dbReference type="RefSeq" id="WP_055392729.1">
    <property type="nucleotide sequence ID" value="NZ_LCTZ01000002.1"/>
</dbReference>
<keyword evidence="12" id="KW-1185">Reference proteome</keyword>
<evidence type="ECO:0000313" key="11">
    <source>
        <dbReference type="EMBL" id="KQC29174.1"/>
    </source>
</evidence>
<evidence type="ECO:0000256" key="7">
    <source>
        <dbReference type="ARBA" id="ARBA00022741"/>
    </source>
</evidence>
<dbReference type="GO" id="GO:0005524">
    <property type="term" value="F:ATP binding"/>
    <property type="evidence" value="ECO:0007669"/>
    <property type="project" value="UniProtKB-KW"/>
</dbReference>
<name>A0A0Q0WUQ9_9FLAO</name>
<dbReference type="EMBL" id="LCTZ01000002">
    <property type="protein sequence ID" value="KQC29174.1"/>
    <property type="molecule type" value="Genomic_DNA"/>
</dbReference>
<dbReference type="InterPro" id="IPR003442">
    <property type="entry name" value="T6A_TsaE"/>
</dbReference>
<proteinExistence type="inferred from homology"/>
<evidence type="ECO:0000256" key="10">
    <source>
        <dbReference type="ARBA" id="ARBA00032441"/>
    </source>
</evidence>
<evidence type="ECO:0000256" key="1">
    <source>
        <dbReference type="ARBA" id="ARBA00004496"/>
    </source>
</evidence>
<comment type="subcellular location">
    <subcellularLocation>
        <location evidence="1">Cytoplasm</location>
    </subcellularLocation>
</comment>
<keyword evidence="11" id="KW-0378">Hydrolase</keyword>
<dbReference type="GO" id="GO:0002949">
    <property type="term" value="P:tRNA threonylcarbamoyladenosine modification"/>
    <property type="evidence" value="ECO:0007669"/>
    <property type="project" value="InterPro"/>
</dbReference>
<dbReference type="PATRIC" id="fig|1547436.3.peg.864"/>
<dbReference type="InterPro" id="IPR027417">
    <property type="entry name" value="P-loop_NTPase"/>
</dbReference>
<evidence type="ECO:0000256" key="9">
    <source>
        <dbReference type="ARBA" id="ARBA00022842"/>
    </source>
</evidence>
<dbReference type="Gene3D" id="3.40.50.300">
    <property type="entry name" value="P-loop containing nucleotide triphosphate hydrolases"/>
    <property type="match status" value="1"/>
</dbReference>
<dbReference type="NCBIfam" id="TIGR00150">
    <property type="entry name" value="T6A_YjeE"/>
    <property type="match status" value="1"/>
</dbReference>
<dbReference type="Proteomes" id="UP000050827">
    <property type="component" value="Unassembled WGS sequence"/>
</dbReference>
<keyword evidence="9" id="KW-0460">Magnesium</keyword>